<evidence type="ECO:0000313" key="3">
    <source>
        <dbReference type="Proteomes" id="UP000266206"/>
    </source>
</evidence>
<sequence length="64" mass="7178">MNKLHSDIRLTDELERQLMQAAIEEQNRFRPGRALKKLFTKLGGNVNKATTVNVAPSRNVESAA</sequence>
<dbReference type="EMBL" id="NQOU01000001">
    <property type="protein sequence ID" value="RII84070.1"/>
    <property type="molecule type" value="Genomic_DNA"/>
</dbReference>
<organism evidence="2 3">
    <name type="scientific">Neopusillimonas maritima</name>
    <dbReference type="NCBI Taxonomy" id="2026239"/>
    <lineage>
        <taxon>Bacteria</taxon>
        <taxon>Pseudomonadati</taxon>
        <taxon>Pseudomonadota</taxon>
        <taxon>Betaproteobacteria</taxon>
        <taxon>Burkholderiales</taxon>
        <taxon>Alcaligenaceae</taxon>
        <taxon>Neopusillimonas</taxon>
    </lineage>
</organism>
<evidence type="ECO:0000313" key="4">
    <source>
        <dbReference type="Proteomes" id="UP000266483"/>
    </source>
</evidence>
<name>A0A3A1YTU6_9BURK</name>
<dbReference type="RefSeq" id="WP_114419737.1">
    <property type="nucleotide sequence ID" value="NZ_CP170494.1"/>
</dbReference>
<dbReference type="Proteomes" id="UP000266483">
    <property type="component" value="Unassembled WGS sequence"/>
</dbReference>
<dbReference type="AlphaFoldDB" id="A0A3A1YTU6"/>
<dbReference type="EMBL" id="NQYH01000006">
    <property type="protein sequence ID" value="RIY40926.1"/>
    <property type="molecule type" value="Genomic_DNA"/>
</dbReference>
<proteinExistence type="predicted"/>
<evidence type="ECO:0000313" key="1">
    <source>
        <dbReference type="EMBL" id="RII84070.1"/>
    </source>
</evidence>
<protein>
    <submittedName>
        <fullName evidence="2">Uncharacterized protein</fullName>
    </submittedName>
</protein>
<reference evidence="3 4" key="1">
    <citation type="submission" date="2017-08" db="EMBL/GenBank/DDBJ databases">
        <title>Pusillimonas indicus sp. nov., a member of the family Alcaligenaceae isolated from surface seawater.</title>
        <authorList>
            <person name="Li J."/>
        </authorList>
    </citation>
    <scope>NUCLEOTIDE SEQUENCE [LARGE SCALE GENOMIC DNA]</scope>
    <source>
        <strain evidence="1 4">17-4A</strain>
        <strain evidence="2 3">L52-1-41</strain>
    </source>
</reference>
<dbReference type="OrthoDB" id="8689440at2"/>
<accession>A0A3A1YTU6</accession>
<gene>
    <name evidence="1" type="ORF">CJO09_02210</name>
    <name evidence="2" type="ORF">CJP73_09045</name>
</gene>
<keyword evidence="4" id="KW-1185">Reference proteome</keyword>
<evidence type="ECO:0000313" key="2">
    <source>
        <dbReference type="EMBL" id="RIY40926.1"/>
    </source>
</evidence>
<dbReference type="Proteomes" id="UP000266206">
    <property type="component" value="Unassembled WGS sequence"/>
</dbReference>
<comment type="caution">
    <text evidence="2">The sequence shown here is derived from an EMBL/GenBank/DDBJ whole genome shotgun (WGS) entry which is preliminary data.</text>
</comment>